<dbReference type="Gene3D" id="1.10.150.240">
    <property type="entry name" value="Putative phosphatase, domain 2"/>
    <property type="match status" value="1"/>
</dbReference>
<dbReference type="InterPro" id="IPR050155">
    <property type="entry name" value="HAD-like_hydrolase_sf"/>
</dbReference>
<evidence type="ECO:0000313" key="1">
    <source>
        <dbReference type="EMBL" id="ADZ84308.1"/>
    </source>
</evidence>
<gene>
    <name evidence="1" type="ordered locus">Clole_2606</name>
</gene>
<keyword evidence="2" id="KW-1185">Reference proteome</keyword>
<keyword evidence="1" id="KW-0378">Hydrolase</keyword>
<dbReference type="AlphaFoldDB" id="F2JIE2"/>
<dbReference type="GO" id="GO:0005829">
    <property type="term" value="C:cytosol"/>
    <property type="evidence" value="ECO:0007669"/>
    <property type="project" value="TreeGrafter"/>
</dbReference>
<dbReference type="NCBIfam" id="TIGR01549">
    <property type="entry name" value="HAD-SF-IA-v1"/>
    <property type="match status" value="1"/>
</dbReference>
<dbReference type="InterPro" id="IPR036412">
    <property type="entry name" value="HAD-like_sf"/>
</dbReference>
<dbReference type="Proteomes" id="UP000008467">
    <property type="component" value="Chromosome"/>
</dbReference>
<reference evidence="1 2" key="1">
    <citation type="journal article" date="2011" name="J. Bacteriol.">
        <title>Complete genome sequence of the cellulose-degrading bacterium Cellulosilyticum lentocellum.</title>
        <authorList>
            <consortium name="US DOE Joint Genome Institute"/>
            <person name="Miller D.A."/>
            <person name="Suen G."/>
            <person name="Bruce D."/>
            <person name="Copeland A."/>
            <person name="Cheng J.F."/>
            <person name="Detter C."/>
            <person name="Goodwin L.A."/>
            <person name="Han C.S."/>
            <person name="Hauser L.J."/>
            <person name="Land M.L."/>
            <person name="Lapidus A."/>
            <person name="Lucas S."/>
            <person name="Meincke L."/>
            <person name="Pitluck S."/>
            <person name="Tapia R."/>
            <person name="Teshima H."/>
            <person name="Woyke T."/>
            <person name="Fox B.G."/>
            <person name="Angert E.R."/>
            <person name="Currie C.R."/>
        </authorList>
    </citation>
    <scope>NUCLEOTIDE SEQUENCE [LARGE SCALE GENOMIC DNA]</scope>
    <source>
        <strain evidence="2">ATCC 49066 / DSM 5427 / NCIMB 11756 / RHM5</strain>
    </source>
</reference>
<dbReference type="Pfam" id="PF13419">
    <property type="entry name" value="HAD_2"/>
    <property type="match status" value="1"/>
</dbReference>
<dbReference type="InterPro" id="IPR023198">
    <property type="entry name" value="PGP-like_dom2"/>
</dbReference>
<protein>
    <submittedName>
        <fullName evidence="1">HAD-superfamily hydrolase, subfamily IA, variant 1</fullName>
        <ecNumber evidence="1">3.1.3.5</ecNumber>
    </submittedName>
</protein>
<dbReference type="STRING" id="642492.Clole_2606"/>
<organism evidence="1 2">
    <name type="scientific">Cellulosilyticum lentocellum (strain ATCC 49066 / DSM 5427 / NCIMB 11756 / RHM5)</name>
    <name type="common">Clostridium lentocellum</name>
    <dbReference type="NCBI Taxonomy" id="642492"/>
    <lineage>
        <taxon>Bacteria</taxon>
        <taxon>Bacillati</taxon>
        <taxon>Bacillota</taxon>
        <taxon>Clostridia</taxon>
        <taxon>Lachnospirales</taxon>
        <taxon>Cellulosilyticaceae</taxon>
        <taxon>Cellulosilyticum</taxon>
    </lineage>
</organism>
<dbReference type="HOGENOM" id="CLU_045011_19_4_9"/>
<dbReference type="PANTHER" id="PTHR43434">
    <property type="entry name" value="PHOSPHOGLYCOLATE PHOSPHATASE"/>
    <property type="match status" value="1"/>
</dbReference>
<dbReference type="GO" id="GO:0004713">
    <property type="term" value="F:protein tyrosine kinase activity"/>
    <property type="evidence" value="ECO:0007669"/>
    <property type="project" value="TreeGrafter"/>
</dbReference>
<dbReference type="InterPro" id="IPR041492">
    <property type="entry name" value="HAD_2"/>
</dbReference>
<dbReference type="GO" id="GO:0008253">
    <property type="term" value="F:5'-nucleotidase activity"/>
    <property type="evidence" value="ECO:0007669"/>
    <property type="project" value="UniProtKB-EC"/>
</dbReference>
<dbReference type="FunFam" id="3.40.50.1000:FF:000022">
    <property type="entry name" value="Phosphoglycolate phosphatase"/>
    <property type="match status" value="1"/>
</dbReference>
<sequence>MYQSILFDLDGTLTDPKEGITKCVQYALKHFNIEENDLNHLTCFIGPPLQHSFMTFYGLDETQAKVAVEKYRERFSTIGLFENGVYKGIKEMLEALRKQEKKLAVATSKPYIYAEKILENYHLKQYFEVIVGSELDGTRSNKAEVIQEVFKQLKLNEEDKHETIMVGDRKQDILGAKACHIHSIGVKFGYAEEGELELAGADYIVNNVMNLQEFLLHH</sequence>
<dbReference type="CDD" id="cd04302">
    <property type="entry name" value="HAD_5NT"/>
    <property type="match status" value="1"/>
</dbReference>
<evidence type="ECO:0000313" key="2">
    <source>
        <dbReference type="Proteomes" id="UP000008467"/>
    </source>
</evidence>
<dbReference type="PANTHER" id="PTHR43434:SF20">
    <property type="entry name" value="5'-NUCLEOTIDASE"/>
    <property type="match status" value="1"/>
</dbReference>
<dbReference type="RefSeq" id="WP_013657601.1">
    <property type="nucleotide sequence ID" value="NC_015275.1"/>
</dbReference>
<dbReference type="InterPro" id="IPR023214">
    <property type="entry name" value="HAD_sf"/>
</dbReference>
<dbReference type="EC" id="3.1.3.5" evidence="1"/>
<dbReference type="Gene3D" id="3.40.50.1000">
    <property type="entry name" value="HAD superfamily/HAD-like"/>
    <property type="match status" value="1"/>
</dbReference>
<dbReference type="InterPro" id="IPR006439">
    <property type="entry name" value="HAD-SF_hydro_IA"/>
</dbReference>
<dbReference type="SUPFAM" id="SSF56784">
    <property type="entry name" value="HAD-like"/>
    <property type="match status" value="1"/>
</dbReference>
<dbReference type="EMBL" id="CP002582">
    <property type="protein sequence ID" value="ADZ84308.1"/>
    <property type="molecule type" value="Genomic_DNA"/>
</dbReference>
<accession>F2JIE2</accession>
<dbReference type="eggNOG" id="COG0546">
    <property type="taxonomic scope" value="Bacteria"/>
</dbReference>
<proteinExistence type="predicted"/>
<dbReference type="KEGG" id="cle:Clole_2606"/>
<name>F2JIE2_CELLD</name>